<evidence type="ECO:0000256" key="6">
    <source>
        <dbReference type="ARBA" id="ARBA00022833"/>
    </source>
</evidence>
<dbReference type="AlphaFoldDB" id="A0A4U1B3K0"/>
<dbReference type="RefSeq" id="WP_136736556.1">
    <property type="nucleotide sequence ID" value="NZ_SWDB01000030.1"/>
</dbReference>
<comment type="catalytic activity">
    <reaction evidence="7">
        <text>adenosine + H2O + H(+) = inosine + NH4(+)</text>
        <dbReference type="Rhea" id="RHEA:24408"/>
        <dbReference type="ChEBI" id="CHEBI:15377"/>
        <dbReference type="ChEBI" id="CHEBI:15378"/>
        <dbReference type="ChEBI" id="CHEBI:16335"/>
        <dbReference type="ChEBI" id="CHEBI:17596"/>
        <dbReference type="ChEBI" id="CHEBI:28938"/>
        <dbReference type="EC" id="3.5.4.4"/>
    </reaction>
    <physiologicalReaction direction="left-to-right" evidence="7">
        <dbReference type="Rhea" id="RHEA:24409"/>
    </physiologicalReaction>
</comment>
<reference evidence="11 12" key="1">
    <citation type="submission" date="2019-04" db="EMBL/GenBank/DDBJ databases">
        <title>Thalassotalea guangxiensis sp. nov., isolated from sediment of the coastal wetland.</title>
        <authorList>
            <person name="Zheng S."/>
            <person name="Zhang D."/>
        </authorList>
    </citation>
    <scope>NUCLEOTIDE SEQUENCE [LARGE SCALE GENOMIC DNA]</scope>
    <source>
        <strain evidence="11 12">ZS-4</strain>
    </source>
</reference>
<evidence type="ECO:0000256" key="10">
    <source>
        <dbReference type="RuleBase" id="RU361274"/>
    </source>
</evidence>
<keyword evidence="6" id="KW-0862">Zinc</keyword>
<dbReference type="GO" id="GO:0017061">
    <property type="term" value="F:S-methyl-5-thioadenosine phosphorylase activity"/>
    <property type="evidence" value="ECO:0007669"/>
    <property type="project" value="UniProtKB-EC"/>
</dbReference>
<evidence type="ECO:0000256" key="9">
    <source>
        <dbReference type="ARBA" id="ARBA00049893"/>
    </source>
</evidence>
<dbReference type="Proteomes" id="UP000307999">
    <property type="component" value="Unassembled WGS sequence"/>
</dbReference>
<keyword evidence="12" id="KW-1185">Reference proteome</keyword>
<comment type="catalytic activity">
    <reaction evidence="1">
        <text>inosine + phosphate = alpha-D-ribose 1-phosphate + hypoxanthine</text>
        <dbReference type="Rhea" id="RHEA:27646"/>
        <dbReference type="ChEBI" id="CHEBI:17368"/>
        <dbReference type="ChEBI" id="CHEBI:17596"/>
        <dbReference type="ChEBI" id="CHEBI:43474"/>
        <dbReference type="ChEBI" id="CHEBI:57720"/>
        <dbReference type="EC" id="2.4.2.1"/>
    </reaction>
    <physiologicalReaction direction="left-to-right" evidence="1">
        <dbReference type="Rhea" id="RHEA:27647"/>
    </physiologicalReaction>
</comment>
<evidence type="ECO:0000256" key="2">
    <source>
        <dbReference type="ARBA" id="ARBA00007353"/>
    </source>
</evidence>
<dbReference type="InterPro" id="IPR038371">
    <property type="entry name" value="Cu_polyphenol_OxRdtase_sf"/>
</dbReference>
<dbReference type="InterPro" id="IPR011324">
    <property type="entry name" value="Cytotoxic_necrot_fac-like_cat"/>
</dbReference>
<proteinExistence type="inferred from homology"/>
<dbReference type="Pfam" id="PF02578">
    <property type="entry name" value="Cu-oxidase_4"/>
    <property type="match status" value="1"/>
</dbReference>
<evidence type="ECO:0000313" key="12">
    <source>
        <dbReference type="Proteomes" id="UP000307999"/>
    </source>
</evidence>
<keyword evidence="5" id="KW-0378">Hydrolase</keyword>
<comment type="catalytic activity">
    <reaction evidence="9">
        <text>S-methyl-5'-thioadenosine + phosphate = 5-(methylsulfanyl)-alpha-D-ribose 1-phosphate + adenine</text>
        <dbReference type="Rhea" id="RHEA:11852"/>
        <dbReference type="ChEBI" id="CHEBI:16708"/>
        <dbReference type="ChEBI" id="CHEBI:17509"/>
        <dbReference type="ChEBI" id="CHEBI:43474"/>
        <dbReference type="ChEBI" id="CHEBI:58533"/>
        <dbReference type="EC" id="2.4.2.28"/>
    </reaction>
    <physiologicalReaction direction="left-to-right" evidence="9">
        <dbReference type="Rhea" id="RHEA:11853"/>
    </physiologicalReaction>
</comment>
<comment type="catalytic activity">
    <reaction evidence="8">
        <text>adenosine + phosphate = alpha-D-ribose 1-phosphate + adenine</text>
        <dbReference type="Rhea" id="RHEA:27642"/>
        <dbReference type="ChEBI" id="CHEBI:16335"/>
        <dbReference type="ChEBI" id="CHEBI:16708"/>
        <dbReference type="ChEBI" id="CHEBI:43474"/>
        <dbReference type="ChEBI" id="CHEBI:57720"/>
        <dbReference type="EC" id="2.4.2.1"/>
    </reaction>
    <physiologicalReaction direction="left-to-right" evidence="8">
        <dbReference type="Rhea" id="RHEA:27643"/>
    </physiologicalReaction>
</comment>
<evidence type="ECO:0000256" key="7">
    <source>
        <dbReference type="ARBA" id="ARBA00047989"/>
    </source>
</evidence>
<keyword evidence="3" id="KW-0808">Transferase</keyword>
<dbReference type="SUPFAM" id="SSF64438">
    <property type="entry name" value="CNF1/YfiH-like putative cysteine hydrolases"/>
    <property type="match status" value="1"/>
</dbReference>
<keyword evidence="4" id="KW-0479">Metal-binding</keyword>
<accession>A0A4U1B3K0</accession>
<evidence type="ECO:0000256" key="5">
    <source>
        <dbReference type="ARBA" id="ARBA00022801"/>
    </source>
</evidence>
<organism evidence="11 12">
    <name type="scientific">Thalassotalea mangrovi</name>
    <dbReference type="NCBI Taxonomy" id="2572245"/>
    <lineage>
        <taxon>Bacteria</taxon>
        <taxon>Pseudomonadati</taxon>
        <taxon>Pseudomonadota</taxon>
        <taxon>Gammaproteobacteria</taxon>
        <taxon>Alteromonadales</taxon>
        <taxon>Colwelliaceae</taxon>
        <taxon>Thalassotalea</taxon>
    </lineage>
</organism>
<dbReference type="CDD" id="cd16833">
    <property type="entry name" value="YfiH"/>
    <property type="match status" value="1"/>
</dbReference>
<sequence length="240" mass="26368">MFNVNDSNNHRVKALSTTRTGGVSLAPYDSFNLGDHVGDEQLKVVTNRQKLTAAVNGQSIQWLNQVHGDRVHELTAYSAKPYTADAVYTRLDNQPISILTADCLPILLAAEDGSEIAAIHAGWRPLAAGIVVNTLNYFQSPATNVHAWLGPCIGPQKFEVGAEVRQQFVLNSIDNEQYFEKQSDGKYLANLQGIATTTLQQLGVIHITRSPYCTVSNPESFFSYRRDGQTGRMATVITKT</sequence>
<comment type="similarity">
    <text evidence="2 10">Belongs to the purine nucleoside phosphorylase YfiH/LACC1 family.</text>
</comment>
<comment type="caution">
    <text evidence="11">The sequence shown here is derived from an EMBL/GenBank/DDBJ whole genome shotgun (WGS) entry which is preliminary data.</text>
</comment>
<dbReference type="GO" id="GO:0005507">
    <property type="term" value="F:copper ion binding"/>
    <property type="evidence" value="ECO:0007669"/>
    <property type="project" value="TreeGrafter"/>
</dbReference>
<dbReference type="PANTHER" id="PTHR30616:SF2">
    <property type="entry name" value="PURINE NUCLEOSIDE PHOSPHORYLASE LACC1"/>
    <property type="match status" value="1"/>
</dbReference>
<evidence type="ECO:0000313" key="11">
    <source>
        <dbReference type="EMBL" id="TKB44278.1"/>
    </source>
</evidence>
<dbReference type="PANTHER" id="PTHR30616">
    <property type="entry name" value="UNCHARACTERIZED PROTEIN YFIH"/>
    <property type="match status" value="1"/>
</dbReference>
<dbReference type="NCBIfam" id="TIGR00726">
    <property type="entry name" value="peptidoglycan editing factor PgeF"/>
    <property type="match status" value="1"/>
</dbReference>
<name>A0A4U1B3K0_9GAMM</name>
<dbReference type="OrthoDB" id="4279at2"/>
<gene>
    <name evidence="11" type="primary">pgeF</name>
    <name evidence="11" type="ORF">E8M12_12705</name>
</gene>
<protein>
    <recommendedName>
        <fullName evidence="10">Purine nucleoside phosphorylase</fullName>
    </recommendedName>
</protein>
<evidence type="ECO:0000256" key="4">
    <source>
        <dbReference type="ARBA" id="ARBA00022723"/>
    </source>
</evidence>
<dbReference type="GO" id="GO:0016787">
    <property type="term" value="F:hydrolase activity"/>
    <property type="evidence" value="ECO:0007669"/>
    <property type="project" value="UniProtKB-KW"/>
</dbReference>
<dbReference type="Gene3D" id="3.60.140.10">
    <property type="entry name" value="CNF1/YfiH-like putative cysteine hydrolases"/>
    <property type="match status" value="1"/>
</dbReference>
<dbReference type="EMBL" id="SWDB01000030">
    <property type="protein sequence ID" value="TKB44278.1"/>
    <property type="molecule type" value="Genomic_DNA"/>
</dbReference>
<dbReference type="InterPro" id="IPR003730">
    <property type="entry name" value="Cu_polyphenol_OxRdtase"/>
</dbReference>
<evidence type="ECO:0000256" key="3">
    <source>
        <dbReference type="ARBA" id="ARBA00022679"/>
    </source>
</evidence>
<evidence type="ECO:0000256" key="8">
    <source>
        <dbReference type="ARBA" id="ARBA00048968"/>
    </source>
</evidence>
<evidence type="ECO:0000256" key="1">
    <source>
        <dbReference type="ARBA" id="ARBA00000553"/>
    </source>
</evidence>